<evidence type="ECO:0000256" key="13">
    <source>
        <dbReference type="ARBA" id="ARBA00022737"/>
    </source>
</evidence>
<dbReference type="SMART" id="SM00326">
    <property type="entry name" value="SH3"/>
    <property type="match status" value="3"/>
</dbReference>
<feature type="domain" description="SH3" evidence="26">
    <location>
        <begin position="354"/>
        <end position="415"/>
    </location>
</feature>
<dbReference type="InterPro" id="IPR017907">
    <property type="entry name" value="Znf_RING_CS"/>
</dbReference>
<dbReference type="EMBL" id="CAJHUB010000748">
    <property type="protein sequence ID" value="CAD7680176.1"/>
    <property type="molecule type" value="Genomic_DNA"/>
</dbReference>
<keyword evidence="19" id="KW-0966">Cell projection</keyword>
<evidence type="ECO:0000256" key="24">
    <source>
        <dbReference type="PROSITE-ProRule" id="PRU00192"/>
    </source>
</evidence>
<dbReference type="AlphaFoldDB" id="A0A811YRJ6"/>
<reference evidence="28" key="1">
    <citation type="submission" date="2020-12" db="EMBL/GenBank/DDBJ databases">
        <authorList>
            <consortium name="Molecular Ecology Group"/>
        </authorList>
    </citation>
    <scope>NUCLEOTIDE SEQUENCE</scope>
    <source>
        <strain evidence="28">TBG_1078</strain>
    </source>
</reference>
<dbReference type="SUPFAM" id="SSF50044">
    <property type="entry name" value="SH3-domain"/>
    <property type="match status" value="3"/>
</dbReference>
<keyword evidence="15" id="KW-0833">Ubl conjugation pathway</keyword>
<comment type="caution">
    <text evidence="28">The sequence shown here is derived from an EMBL/GenBank/DDBJ whole genome shotgun (WGS) entry which is preliminary data.</text>
</comment>
<evidence type="ECO:0000256" key="18">
    <source>
        <dbReference type="ARBA" id="ARBA00023034"/>
    </source>
</evidence>
<feature type="region of interest" description="Disordered" evidence="25">
    <location>
        <begin position="597"/>
        <end position="653"/>
    </location>
</feature>
<keyword evidence="9 24" id="KW-0728">SH3 domain</keyword>
<feature type="compositionally biased region" description="Polar residues" evidence="25">
    <location>
        <begin position="188"/>
        <end position="198"/>
    </location>
</feature>
<comment type="pathway">
    <text evidence="5">Protein modification; protein ubiquitination.</text>
</comment>
<dbReference type="Proteomes" id="UP000645828">
    <property type="component" value="Unassembled WGS sequence"/>
</dbReference>
<keyword evidence="14 23" id="KW-0863">Zinc-finger</keyword>
<evidence type="ECO:0000256" key="9">
    <source>
        <dbReference type="ARBA" id="ARBA00022443"/>
    </source>
</evidence>
<keyword evidence="17" id="KW-0832">Ubl conjugation</keyword>
<dbReference type="Pfam" id="PF14604">
    <property type="entry name" value="SH3_9"/>
    <property type="match status" value="2"/>
</dbReference>
<feature type="region of interest" description="Disordered" evidence="25">
    <location>
        <begin position="106"/>
        <end position="127"/>
    </location>
</feature>
<dbReference type="PANTHER" id="PTHR14167">
    <property type="entry name" value="SH3 DOMAIN-CONTAINING"/>
    <property type="match status" value="1"/>
</dbReference>
<dbReference type="PROSITE" id="PS00518">
    <property type="entry name" value="ZF_RING_1"/>
    <property type="match status" value="1"/>
</dbReference>
<evidence type="ECO:0000313" key="28">
    <source>
        <dbReference type="EMBL" id="CAD7680176.1"/>
    </source>
</evidence>
<evidence type="ECO:0000256" key="23">
    <source>
        <dbReference type="PROSITE-ProRule" id="PRU00175"/>
    </source>
</evidence>
<feature type="compositionally biased region" description="Basic and acidic residues" evidence="25">
    <location>
        <begin position="616"/>
        <end position="627"/>
    </location>
</feature>
<evidence type="ECO:0000256" key="16">
    <source>
        <dbReference type="ARBA" id="ARBA00022833"/>
    </source>
</evidence>
<dbReference type="InterPro" id="IPR001452">
    <property type="entry name" value="SH3_domain"/>
</dbReference>
<dbReference type="SUPFAM" id="SSF57850">
    <property type="entry name" value="RING/U-box"/>
    <property type="match status" value="1"/>
</dbReference>
<keyword evidence="16" id="KW-0862">Zinc</keyword>
<dbReference type="UniPathway" id="UPA00143"/>
<evidence type="ECO:0000256" key="4">
    <source>
        <dbReference type="ARBA" id="ARBA00004601"/>
    </source>
</evidence>
<evidence type="ECO:0000256" key="17">
    <source>
        <dbReference type="ARBA" id="ARBA00022843"/>
    </source>
</evidence>
<feature type="region of interest" description="Disordered" evidence="25">
    <location>
        <begin position="427"/>
        <end position="448"/>
    </location>
</feature>
<feature type="compositionally biased region" description="Polar residues" evidence="25">
    <location>
        <begin position="213"/>
        <end position="229"/>
    </location>
</feature>
<accession>A0A811YRJ6</accession>
<keyword evidence="13" id="KW-0677">Repeat</keyword>
<dbReference type="PANTHER" id="PTHR14167:SF44">
    <property type="entry name" value="E3 UBIQUITIN-PROTEIN LIGASE SH3RF1"/>
    <property type="match status" value="1"/>
</dbReference>
<evidence type="ECO:0000256" key="10">
    <source>
        <dbReference type="ARBA" id="ARBA00022490"/>
    </source>
</evidence>
<dbReference type="PROSITE" id="PS50089">
    <property type="entry name" value="ZF_RING_2"/>
    <property type="match status" value="1"/>
</dbReference>
<evidence type="ECO:0000256" key="8">
    <source>
        <dbReference type="ARBA" id="ARBA00019074"/>
    </source>
</evidence>
<evidence type="ECO:0000259" key="26">
    <source>
        <dbReference type="PROSITE" id="PS50002"/>
    </source>
</evidence>
<evidence type="ECO:0000259" key="27">
    <source>
        <dbReference type="PROSITE" id="PS50089"/>
    </source>
</evidence>
<dbReference type="GO" id="GO:0016567">
    <property type="term" value="P:protein ubiquitination"/>
    <property type="evidence" value="ECO:0007669"/>
    <property type="project" value="UniProtKB-UniPathway"/>
</dbReference>
<evidence type="ECO:0000256" key="3">
    <source>
        <dbReference type="ARBA" id="ARBA00004556"/>
    </source>
</evidence>
<comment type="subcellular location">
    <subcellularLocation>
        <location evidence="2">Cell projection</location>
        <location evidence="2">Lamellipodium</location>
    </subcellularLocation>
    <subcellularLocation>
        <location evidence="3">Cytoplasm</location>
        <location evidence="3">Perinuclear region</location>
    </subcellularLocation>
    <subcellularLocation>
        <location evidence="4">Golgi apparatus</location>
        <location evidence="4">trans-Golgi network</location>
    </subcellularLocation>
</comment>
<evidence type="ECO:0000256" key="19">
    <source>
        <dbReference type="ARBA" id="ARBA00023273"/>
    </source>
</evidence>
<dbReference type="Gene3D" id="2.30.30.40">
    <property type="entry name" value="SH3 Domains"/>
    <property type="match status" value="3"/>
</dbReference>
<dbReference type="Pfam" id="PF13923">
    <property type="entry name" value="zf-C3HC4_2"/>
    <property type="match status" value="1"/>
</dbReference>
<dbReference type="CDD" id="cd11926">
    <property type="entry name" value="SH3_SH3RF1_3"/>
    <property type="match status" value="1"/>
</dbReference>
<evidence type="ECO:0000256" key="6">
    <source>
        <dbReference type="ARBA" id="ARBA00008649"/>
    </source>
</evidence>
<dbReference type="InterPro" id="IPR050384">
    <property type="entry name" value="Endophilin_SH3RF"/>
</dbReference>
<evidence type="ECO:0000256" key="14">
    <source>
        <dbReference type="ARBA" id="ARBA00022771"/>
    </source>
</evidence>
<dbReference type="InterPro" id="IPR001841">
    <property type="entry name" value="Znf_RING"/>
</dbReference>
<evidence type="ECO:0000256" key="20">
    <source>
        <dbReference type="ARBA" id="ARBA00030936"/>
    </source>
</evidence>
<evidence type="ECO:0000256" key="12">
    <source>
        <dbReference type="ARBA" id="ARBA00022723"/>
    </source>
</evidence>
<keyword evidence="10" id="KW-0963">Cytoplasm</keyword>
<feature type="compositionally biased region" description="Polar residues" evidence="25">
    <location>
        <begin position="429"/>
        <end position="444"/>
    </location>
</feature>
<feature type="domain" description="RING-type" evidence="27">
    <location>
        <begin position="12"/>
        <end position="53"/>
    </location>
</feature>
<feature type="compositionally biased region" description="Polar residues" evidence="25">
    <location>
        <begin position="601"/>
        <end position="613"/>
    </location>
</feature>
<dbReference type="FunFam" id="3.30.40.10:FF:000077">
    <property type="entry name" value="E3 ubiquitin-protein ligase SH3RF1 isoform X1"/>
    <property type="match status" value="1"/>
</dbReference>
<comment type="similarity">
    <text evidence="6">Belongs to the SH3RF family.</text>
</comment>
<evidence type="ECO:0000256" key="2">
    <source>
        <dbReference type="ARBA" id="ARBA00004510"/>
    </source>
</evidence>
<evidence type="ECO:0000256" key="21">
    <source>
        <dbReference type="ARBA" id="ARBA00031457"/>
    </source>
</evidence>
<dbReference type="EC" id="2.3.2.27" evidence="7"/>
<dbReference type="CDD" id="cd16748">
    <property type="entry name" value="RING-HC_SH3RF1"/>
    <property type="match status" value="1"/>
</dbReference>
<dbReference type="PROSITE" id="PS50002">
    <property type="entry name" value="SH3"/>
    <property type="match status" value="2"/>
</dbReference>
<keyword evidence="18" id="KW-0333">Golgi apparatus</keyword>
<feature type="domain" description="SH3" evidence="26">
    <location>
        <begin position="734"/>
        <end position="793"/>
    </location>
</feature>
<evidence type="ECO:0000256" key="5">
    <source>
        <dbReference type="ARBA" id="ARBA00004906"/>
    </source>
</evidence>
<name>A0A811YRJ6_NYCPR</name>
<feature type="compositionally biased region" description="Polar residues" evidence="25">
    <location>
        <begin position="106"/>
        <end position="122"/>
    </location>
</feature>
<dbReference type="FunFam" id="2.30.30.40:FF:000091">
    <property type="entry name" value="Putative E3 ubiquitin-protein ligase SH3RF1"/>
    <property type="match status" value="1"/>
</dbReference>
<feature type="region of interest" description="Disordered" evidence="25">
    <location>
        <begin position="183"/>
        <end position="232"/>
    </location>
</feature>
<gene>
    <name evidence="28" type="ORF">NYPRO_LOCUS12975</name>
</gene>
<dbReference type="InterPro" id="IPR035816">
    <property type="entry name" value="SH3RF1/SH3RF3_SH3_4"/>
</dbReference>
<keyword evidence="11" id="KW-0808">Transferase</keyword>
<organism evidence="28 29">
    <name type="scientific">Nyctereutes procyonoides</name>
    <name type="common">Raccoon dog</name>
    <name type="synonym">Canis procyonoides</name>
    <dbReference type="NCBI Taxonomy" id="34880"/>
    <lineage>
        <taxon>Eukaryota</taxon>
        <taxon>Metazoa</taxon>
        <taxon>Chordata</taxon>
        <taxon>Craniata</taxon>
        <taxon>Vertebrata</taxon>
        <taxon>Euteleostomi</taxon>
        <taxon>Mammalia</taxon>
        <taxon>Eutheria</taxon>
        <taxon>Laurasiatheria</taxon>
        <taxon>Carnivora</taxon>
        <taxon>Caniformia</taxon>
        <taxon>Canidae</taxon>
        <taxon>Nyctereutes</taxon>
    </lineage>
</organism>
<sequence length="793" mass="82581">MDESALLDLLECPVCLERLDASAKVLPCQHTFCKRCLLGIVGSRNELRCPECRTLVGSGVEELPSNILLVRLLDGIKQRPWKPGPGGGSGMNCTNALRAQSSPVANCSSKDLQSSQGGQQPRVQAWSPPVRDDVLTVIRRVDENWAEGMLADKIGIFPISYVEFNSAAKQLIEWDKPPVPGVDAGECTSATAQSSNAPKHSDTKKNTKKRHSFTSLTMASKSSQASQNRHSMEISPPVLISSSNPTAAARISELSGLSCSAPSQVHISTTGLIVTPPPSSPVTTGPSFTFPSDVPYPAALGTMNPPLPPPPLLASTPPGAAAAVTAVAAAGAAGVGPRPTAGPADQIAHLRPQARPSVYVAIYPYTPRKEDELELRKGEMFLVFERCQDGWFKGTSMHTSKIGVFPGNYVAPVTRAVTNASQAKVPMSTAGQTSKGVTMVSPSTAGGPAQKLQGNGMAGSPSVVPTAVVSAAHIQTSPQAKVLLHMTGQMTVNQARNAVRTVAAHNQERPTAAVTPIQVQNTACLSPASVSLPHHPLASPQLPVPVAGPTTHVAAVNMGRVSAPLACGSAALLTSPSITAASLETEPSGRAVTILPGLPTSPDSASLACGNSSATKPDKDNKKEKKGLLKLLSGASTKRKPRTSPPASPTLEVELGGSELPLQGAVGPELPLGGAHGRVGSCPTDGDGPAAAVVQDALALHRKTSSLDSAVPIAPPPRQPCSSLGPVMNESRPVVCERHRVVVSYPPQSEAELELKEGDIVFVHKKREDGWFKGTLQRNGKTGLFPGSFVENI</sequence>
<dbReference type="CDD" id="cd11785">
    <property type="entry name" value="SH3_SH3RF_C"/>
    <property type="match status" value="1"/>
</dbReference>
<keyword evidence="29" id="KW-1185">Reference proteome</keyword>
<proteinExistence type="inferred from homology"/>
<evidence type="ECO:0000256" key="1">
    <source>
        <dbReference type="ARBA" id="ARBA00000900"/>
    </source>
</evidence>
<evidence type="ECO:0000256" key="11">
    <source>
        <dbReference type="ARBA" id="ARBA00022679"/>
    </source>
</evidence>
<dbReference type="Gene3D" id="3.30.40.10">
    <property type="entry name" value="Zinc/RING finger domain, C3HC4 (zinc finger)"/>
    <property type="match status" value="1"/>
</dbReference>
<evidence type="ECO:0000256" key="22">
    <source>
        <dbReference type="ARBA" id="ARBA00033431"/>
    </source>
</evidence>
<evidence type="ECO:0000256" key="15">
    <source>
        <dbReference type="ARBA" id="ARBA00022786"/>
    </source>
</evidence>
<dbReference type="FunFam" id="2.30.30.40:FF:000001">
    <property type="entry name" value="Sorbin and SH3 domain-containing protein 1 isoform 2"/>
    <property type="match status" value="1"/>
</dbReference>
<dbReference type="GO" id="GO:0061630">
    <property type="term" value="F:ubiquitin protein ligase activity"/>
    <property type="evidence" value="ECO:0007669"/>
    <property type="project" value="UniProtKB-EC"/>
</dbReference>
<dbReference type="GO" id="GO:0008270">
    <property type="term" value="F:zinc ion binding"/>
    <property type="evidence" value="ECO:0007669"/>
    <property type="project" value="UniProtKB-KW"/>
</dbReference>
<evidence type="ECO:0000256" key="7">
    <source>
        <dbReference type="ARBA" id="ARBA00012483"/>
    </source>
</evidence>
<comment type="catalytic activity">
    <reaction evidence="1">
        <text>S-ubiquitinyl-[E2 ubiquitin-conjugating enzyme]-L-cysteine + [acceptor protein]-L-lysine = [E2 ubiquitin-conjugating enzyme]-L-cysteine + N(6)-ubiquitinyl-[acceptor protein]-L-lysine.</text>
        <dbReference type="EC" id="2.3.2.27"/>
    </reaction>
</comment>
<dbReference type="InterPro" id="IPR036028">
    <property type="entry name" value="SH3-like_dom_sf"/>
</dbReference>
<keyword evidence="12" id="KW-0479">Metal-binding</keyword>
<dbReference type="InterPro" id="IPR013083">
    <property type="entry name" value="Znf_RING/FYVE/PHD"/>
</dbReference>
<protein>
    <recommendedName>
        <fullName evidence="8">E3 ubiquitin-protein ligase SH3RF1</fullName>
        <ecNumber evidence="7">2.3.2.27</ecNumber>
    </recommendedName>
    <alternativeName>
        <fullName evidence="21">Plenty of SH3s</fullName>
    </alternativeName>
    <alternativeName>
        <fullName evidence="22">RING-type E3 ubiquitin transferase SH3RF1</fullName>
    </alternativeName>
    <alternativeName>
        <fullName evidence="20">SH3 domain-containing RING finger protein 1</fullName>
    </alternativeName>
</protein>
<evidence type="ECO:0000313" key="29">
    <source>
        <dbReference type="Proteomes" id="UP000645828"/>
    </source>
</evidence>
<dbReference type="SMART" id="SM00184">
    <property type="entry name" value="RING"/>
    <property type="match status" value="1"/>
</dbReference>
<evidence type="ECO:0000256" key="25">
    <source>
        <dbReference type="SAM" id="MobiDB-lite"/>
    </source>
</evidence>